<feature type="transmembrane region" description="Helical" evidence="1">
    <location>
        <begin position="7"/>
        <end position="25"/>
    </location>
</feature>
<evidence type="ECO:0000313" key="2">
    <source>
        <dbReference type="EMBL" id="MDY2587253.1"/>
    </source>
</evidence>
<dbReference type="Proteomes" id="UP001285855">
    <property type="component" value="Unassembled WGS sequence"/>
</dbReference>
<keyword evidence="1" id="KW-0472">Membrane</keyword>
<accession>A0ABU5ENW4</accession>
<proteinExistence type="predicted"/>
<sequence>MKDKTGLIIALVGIAILAGTIIYQAKTENSALAFVVLGLLVNIVGVIIHLKRNSKK</sequence>
<evidence type="ECO:0000313" key="3">
    <source>
        <dbReference type="Proteomes" id="UP001285855"/>
    </source>
</evidence>
<gene>
    <name evidence="2" type="ORF">SNF14_07865</name>
</gene>
<name>A0ABU5ENW4_9FLAO</name>
<reference evidence="2 3" key="1">
    <citation type="submission" date="2023-11" db="EMBL/GenBank/DDBJ databases">
        <title>Winogradskyella pelagius sp. nov., isolated from coastal sediment.</title>
        <authorList>
            <person name="Li F."/>
        </authorList>
    </citation>
    <scope>NUCLEOTIDE SEQUENCE [LARGE SCALE GENOMIC DNA]</scope>
    <source>
        <strain evidence="2 3">KCTC 23502</strain>
    </source>
</reference>
<protein>
    <recommendedName>
        <fullName evidence="4">LPXTG-motif cell wall anchor domain-containing protein</fullName>
    </recommendedName>
</protein>
<organism evidence="2 3">
    <name type="scientific">Winogradskyella aquimaris</name>
    <dbReference type="NCBI Taxonomy" id="864074"/>
    <lineage>
        <taxon>Bacteria</taxon>
        <taxon>Pseudomonadati</taxon>
        <taxon>Bacteroidota</taxon>
        <taxon>Flavobacteriia</taxon>
        <taxon>Flavobacteriales</taxon>
        <taxon>Flavobacteriaceae</taxon>
        <taxon>Winogradskyella</taxon>
    </lineage>
</organism>
<evidence type="ECO:0000256" key="1">
    <source>
        <dbReference type="SAM" id="Phobius"/>
    </source>
</evidence>
<keyword evidence="1" id="KW-1133">Transmembrane helix</keyword>
<comment type="caution">
    <text evidence="2">The sequence shown here is derived from an EMBL/GenBank/DDBJ whole genome shotgun (WGS) entry which is preliminary data.</text>
</comment>
<keyword evidence="3" id="KW-1185">Reference proteome</keyword>
<dbReference type="RefSeq" id="WP_320555621.1">
    <property type="nucleotide sequence ID" value="NZ_JAXDAE010000006.1"/>
</dbReference>
<evidence type="ECO:0008006" key="4">
    <source>
        <dbReference type="Google" id="ProtNLM"/>
    </source>
</evidence>
<feature type="transmembrane region" description="Helical" evidence="1">
    <location>
        <begin position="31"/>
        <end position="50"/>
    </location>
</feature>
<dbReference type="EMBL" id="JAXDAE010000006">
    <property type="protein sequence ID" value="MDY2587253.1"/>
    <property type="molecule type" value="Genomic_DNA"/>
</dbReference>
<keyword evidence="1" id="KW-0812">Transmembrane</keyword>